<organism evidence="1">
    <name type="scientific">Anopheles atroparvus</name>
    <name type="common">European mosquito</name>
    <dbReference type="NCBI Taxonomy" id="41427"/>
    <lineage>
        <taxon>Eukaryota</taxon>
        <taxon>Metazoa</taxon>
        <taxon>Ecdysozoa</taxon>
        <taxon>Arthropoda</taxon>
        <taxon>Hexapoda</taxon>
        <taxon>Insecta</taxon>
        <taxon>Pterygota</taxon>
        <taxon>Neoptera</taxon>
        <taxon>Endopterygota</taxon>
        <taxon>Diptera</taxon>
        <taxon>Nematocera</taxon>
        <taxon>Culicoidea</taxon>
        <taxon>Culicidae</taxon>
        <taxon>Anophelinae</taxon>
        <taxon>Anopheles</taxon>
    </lineage>
</organism>
<name>A0A182IZW2_ANOAO</name>
<proteinExistence type="predicted"/>
<reference evidence="1" key="1">
    <citation type="submission" date="2022-08" db="UniProtKB">
        <authorList>
            <consortium name="EnsemblMetazoa"/>
        </authorList>
    </citation>
    <scope>IDENTIFICATION</scope>
    <source>
        <strain evidence="1">EBRO</strain>
    </source>
</reference>
<accession>A0A182IZW2</accession>
<protein>
    <submittedName>
        <fullName evidence="1">Uncharacterized protein</fullName>
    </submittedName>
</protein>
<sequence length="190" mass="19053">MVAGRLLPPAILFVSGTTTCATELLLLLLLTVGCETIARGASSARIVAAVVDAGAAGDATGGGVGGAGFAIVPAAPMNAPAYFRSPHIGSKCFSFQGDDDDEAAATPPPPEVTVIVVLAGSTIVPVDVVMIVLLLPPVAFVLVLLVVVVYVIACIFASERELGSIFTAATAAVVEDVAAGCTGLIVDCMW</sequence>
<dbReference type="PROSITE" id="PS51257">
    <property type="entry name" value="PROKAR_LIPOPROTEIN"/>
    <property type="match status" value="1"/>
</dbReference>
<dbReference type="EnsemblMetazoa" id="AATE008658-RA">
    <property type="protein sequence ID" value="AATE008658-PA.1"/>
    <property type="gene ID" value="AATE008658"/>
</dbReference>
<dbReference type="AlphaFoldDB" id="A0A182IZW2"/>
<evidence type="ECO:0000313" key="1">
    <source>
        <dbReference type="EnsemblMetazoa" id="AATE008658-PA.1"/>
    </source>
</evidence>
<dbReference type="VEuPathDB" id="VectorBase:AATE008658"/>